<evidence type="ECO:0008006" key="4">
    <source>
        <dbReference type="Google" id="ProtNLM"/>
    </source>
</evidence>
<gene>
    <name evidence="2" type="ORF">FXF47_01730</name>
</gene>
<keyword evidence="3" id="KW-1185">Reference proteome</keyword>
<dbReference type="AlphaFoldDB" id="A0A5D0MFU3"/>
<keyword evidence="1" id="KW-1133">Transmembrane helix</keyword>
<keyword evidence="1" id="KW-0472">Membrane</keyword>
<proteinExistence type="predicted"/>
<protein>
    <recommendedName>
        <fullName evidence="4">GRAM domain-containing protein</fullName>
    </recommendedName>
</protein>
<sequence>MEFFFIALIGVVLVFVIVIRYVGNRRINEVKEKLGEDNIVYMGQANFLGILSKGKQQKSGNGVLALTDELLFFKSWYPGKEYKIKIDDIRNVEQVNKFLGKAKLKLLLKVSYRNSEEGEDSAAWLVGDIDTWSDNIRKLVE</sequence>
<organism evidence="2 3">
    <name type="scientific">Candidatus Mcinerneyibacterium aminivorans</name>
    <dbReference type="NCBI Taxonomy" id="2703815"/>
    <lineage>
        <taxon>Bacteria</taxon>
        <taxon>Candidatus Macinerneyibacteriota</taxon>
        <taxon>Candidatus Mcinerneyibacteria</taxon>
        <taxon>Candidatus Mcinerneyibacteriales</taxon>
        <taxon>Candidatus Mcinerneyibacteriaceae</taxon>
        <taxon>Candidatus Mcinerneyibacterium</taxon>
    </lineage>
</organism>
<feature type="transmembrane region" description="Helical" evidence="1">
    <location>
        <begin position="6"/>
        <end position="23"/>
    </location>
</feature>
<accession>A0A5D0MFU3</accession>
<dbReference type="EMBL" id="VSIX01000022">
    <property type="protein sequence ID" value="TYB31906.1"/>
    <property type="molecule type" value="Genomic_DNA"/>
</dbReference>
<reference evidence="2" key="1">
    <citation type="submission" date="2019-08" db="EMBL/GenBank/DDBJ databases">
        <title>Genomic characterization of a novel candidate phylum (ARYD3) from a high temperature, high salinity tertiary oil reservoir in north central Oklahoma, USA.</title>
        <authorList>
            <person name="Youssef N.H."/>
            <person name="Yadav A."/>
            <person name="Elshahed M.S."/>
        </authorList>
    </citation>
    <scope>NUCLEOTIDE SEQUENCE [LARGE SCALE GENOMIC DNA]</scope>
    <source>
        <strain evidence="2">ARYD3</strain>
    </source>
</reference>
<evidence type="ECO:0000313" key="2">
    <source>
        <dbReference type="EMBL" id="TYB31906.1"/>
    </source>
</evidence>
<dbReference type="Proteomes" id="UP000324143">
    <property type="component" value="Unassembled WGS sequence"/>
</dbReference>
<comment type="caution">
    <text evidence="2">The sequence shown here is derived from an EMBL/GenBank/DDBJ whole genome shotgun (WGS) entry which is preliminary data.</text>
</comment>
<evidence type="ECO:0000256" key="1">
    <source>
        <dbReference type="SAM" id="Phobius"/>
    </source>
</evidence>
<keyword evidence="1" id="KW-0812">Transmembrane</keyword>
<evidence type="ECO:0000313" key="3">
    <source>
        <dbReference type="Proteomes" id="UP000324143"/>
    </source>
</evidence>
<name>A0A5D0MFU3_9BACT</name>